<gene>
    <name evidence="2" type="ORF">EYB31_14620</name>
</gene>
<evidence type="ECO:0000256" key="1">
    <source>
        <dbReference type="SAM" id="Phobius"/>
    </source>
</evidence>
<organism evidence="2 3">
    <name type="scientific">Paenibacillus thalictri</name>
    <dbReference type="NCBI Taxonomy" id="2527873"/>
    <lineage>
        <taxon>Bacteria</taxon>
        <taxon>Bacillati</taxon>
        <taxon>Bacillota</taxon>
        <taxon>Bacilli</taxon>
        <taxon>Bacillales</taxon>
        <taxon>Paenibacillaceae</taxon>
        <taxon>Paenibacillus</taxon>
    </lineage>
</organism>
<name>A0A4Q9DRY0_9BACL</name>
<sequence length="160" mass="17807">MLRNRYSIGIILIAIAVVLLLGKVGVFSFLGWLLWPLLVLAAGGLLHWLYFGKMLPAAVVIPGGMLITYAVMFFLCNLFGWHLMKYIWPGFIFGVAVGLYEYQMFERFVPRGVMTASIVLAVVSAALFGMMLLVTLGVYFIVIGLLVVGIVLITRRSKTW</sequence>
<evidence type="ECO:0008006" key="4">
    <source>
        <dbReference type="Google" id="ProtNLM"/>
    </source>
</evidence>
<dbReference type="RefSeq" id="WP_131014100.1">
    <property type="nucleotide sequence ID" value="NZ_SIRE01000010.1"/>
</dbReference>
<keyword evidence="1" id="KW-1133">Transmembrane helix</keyword>
<dbReference type="Proteomes" id="UP000293142">
    <property type="component" value="Unassembled WGS sequence"/>
</dbReference>
<dbReference type="AlphaFoldDB" id="A0A4Q9DRY0"/>
<feature type="transmembrane region" description="Helical" evidence="1">
    <location>
        <begin position="32"/>
        <end position="51"/>
    </location>
</feature>
<keyword evidence="1" id="KW-0472">Membrane</keyword>
<feature type="transmembrane region" description="Helical" evidence="1">
    <location>
        <begin position="136"/>
        <end position="154"/>
    </location>
</feature>
<accession>A0A4Q9DRY0</accession>
<feature type="transmembrane region" description="Helical" evidence="1">
    <location>
        <begin position="7"/>
        <end position="26"/>
    </location>
</feature>
<evidence type="ECO:0000313" key="3">
    <source>
        <dbReference type="Proteomes" id="UP000293142"/>
    </source>
</evidence>
<reference evidence="2 3" key="1">
    <citation type="submission" date="2019-02" db="EMBL/GenBank/DDBJ databases">
        <title>Paenibacillus sp. nov., isolated from surface-sterilized tissue of Thalictrum simplex L.</title>
        <authorList>
            <person name="Tuo L."/>
        </authorList>
    </citation>
    <scope>NUCLEOTIDE SEQUENCE [LARGE SCALE GENOMIC DNA]</scope>
    <source>
        <strain evidence="2 3">N2SHLJ1</strain>
    </source>
</reference>
<dbReference type="OrthoDB" id="2695971at2"/>
<keyword evidence="1" id="KW-0812">Transmembrane</keyword>
<feature type="transmembrane region" description="Helical" evidence="1">
    <location>
        <begin position="112"/>
        <end position="130"/>
    </location>
</feature>
<feature type="transmembrane region" description="Helical" evidence="1">
    <location>
        <begin position="86"/>
        <end position="105"/>
    </location>
</feature>
<evidence type="ECO:0000313" key="2">
    <source>
        <dbReference type="EMBL" id="TBL78116.1"/>
    </source>
</evidence>
<keyword evidence="3" id="KW-1185">Reference proteome</keyword>
<protein>
    <recommendedName>
        <fullName evidence="4">DUF5668 domain-containing protein</fullName>
    </recommendedName>
</protein>
<proteinExistence type="predicted"/>
<dbReference type="EMBL" id="SIRE01000010">
    <property type="protein sequence ID" value="TBL78116.1"/>
    <property type="molecule type" value="Genomic_DNA"/>
</dbReference>
<comment type="caution">
    <text evidence="2">The sequence shown here is derived from an EMBL/GenBank/DDBJ whole genome shotgun (WGS) entry which is preliminary data.</text>
</comment>
<feature type="transmembrane region" description="Helical" evidence="1">
    <location>
        <begin position="58"/>
        <end position="80"/>
    </location>
</feature>